<dbReference type="OrthoDB" id="8435523at2"/>
<evidence type="ECO:0000259" key="5">
    <source>
        <dbReference type="Pfam" id="PF25876"/>
    </source>
</evidence>
<evidence type="ECO:0000259" key="6">
    <source>
        <dbReference type="Pfam" id="PF25917"/>
    </source>
</evidence>
<evidence type="ECO:0000256" key="3">
    <source>
        <dbReference type="SAM" id="Coils"/>
    </source>
</evidence>
<name>A0A327KT16_9BRAD</name>
<dbReference type="RefSeq" id="WP_111355570.1">
    <property type="nucleotide sequence ID" value="NZ_NHSK01000168.1"/>
</dbReference>
<feature type="region of interest" description="Disordered" evidence="4">
    <location>
        <begin position="382"/>
        <end position="406"/>
    </location>
</feature>
<dbReference type="AlphaFoldDB" id="A0A327KT16"/>
<dbReference type="NCBIfam" id="TIGR01730">
    <property type="entry name" value="RND_mfp"/>
    <property type="match status" value="1"/>
</dbReference>
<dbReference type="GO" id="GO:0005886">
    <property type="term" value="C:plasma membrane"/>
    <property type="evidence" value="ECO:0007669"/>
    <property type="project" value="TreeGrafter"/>
</dbReference>
<dbReference type="Proteomes" id="UP000248863">
    <property type="component" value="Unassembled WGS sequence"/>
</dbReference>
<dbReference type="PANTHER" id="PTHR30158">
    <property type="entry name" value="ACRA/E-RELATED COMPONENT OF DRUG EFFLUX TRANSPORTER"/>
    <property type="match status" value="1"/>
</dbReference>
<dbReference type="Pfam" id="PF25944">
    <property type="entry name" value="Beta-barrel_RND"/>
    <property type="match status" value="1"/>
</dbReference>
<evidence type="ECO:0000259" key="7">
    <source>
        <dbReference type="Pfam" id="PF25944"/>
    </source>
</evidence>
<dbReference type="GO" id="GO:0030313">
    <property type="term" value="C:cell envelope"/>
    <property type="evidence" value="ECO:0007669"/>
    <property type="project" value="UniProtKB-SubCell"/>
</dbReference>
<dbReference type="InterPro" id="IPR058627">
    <property type="entry name" value="MdtA-like_C"/>
</dbReference>
<dbReference type="InterPro" id="IPR058624">
    <property type="entry name" value="MdtA-like_HH"/>
</dbReference>
<evidence type="ECO:0000313" key="10">
    <source>
        <dbReference type="Proteomes" id="UP000248863"/>
    </source>
</evidence>
<dbReference type="GO" id="GO:0022857">
    <property type="term" value="F:transmembrane transporter activity"/>
    <property type="evidence" value="ECO:0007669"/>
    <property type="project" value="InterPro"/>
</dbReference>
<dbReference type="Pfam" id="PF25967">
    <property type="entry name" value="RND-MFP_C"/>
    <property type="match status" value="1"/>
</dbReference>
<sequence>MTPHHTILAGTALVAIVAAGIAGVTQLAVGPARSSTPAAAAPAAVPVSVAAVERRPVALFAEFSGRLEAVERVEVRPRVAGAVQNVHFVEGALVQKGDLLVTIDPAPYAAEVARAEAQVSAAEARLALARNDLERGQQLFGSRTVSQRDLDQRVNAEREAAANLQAVQASLATARLNLDWTQVRAPVSGRVGRQDVTVGNLVAAGATAPVLTTLVSVDPIYARFDADEGAVRRALDAIAAAERTEDAHTAVDRIPVLLDRGGGEPLAGTMQLIDNQVDGRTGTVRVRAVFDNPRGALMPGQFVRLRMGQPKPEPALLVNERAVGTDQDKRFVLVVGDDNKATYRPIGLGPNVEGLRVVTSGLQEGERIVVNGLQRVRPGAVVDPKPVGMDTASWSKPDGVKVSEAQ</sequence>
<evidence type="ECO:0000256" key="2">
    <source>
        <dbReference type="ARBA" id="ARBA00009477"/>
    </source>
</evidence>
<dbReference type="Gene3D" id="2.40.420.20">
    <property type="match status" value="1"/>
</dbReference>
<proteinExistence type="inferred from homology"/>
<dbReference type="Pfam" id="PF25917">
    <property type="entry name" value="BSH_RND"/>
    <property type="match status" value="1"/>
</dbReference>
<comment type="similarity">
    <text evidence="2">Belongs to the membrane fusion protein (MFP) (TC 8.A.1) family.</text>
</comment>
<dbReference type="FunFam" id="2.40.420.20:FF:000001">
    <property type="entry name" value="Efflux RND transporter periplasmic adaptor subunit"/>
    <property type="match status" value="1"/>
</dbReference>
<comment type="subcellular location">
    <subcellularLocation>
        <location evidence="1">Cell envelope</location>
    </subcellularLocation>
</comment>
<organism evidence="9 10">
    <name type="scientific">Rhodoplanes elegans</name>
    <dbReference type="NCBI Taxonomy" id="29408"/>
    <lineage>
        <taxon>Bacteria</taxon>
        <taxon>Pseudomonadati</taxon>
        <taxon>Pseudomonadota</taxon>
        <taxon>Alphaproteobacteria</taxon>
        <taxon>Hyphomicrobiales</taxon>
        <taxon>Nitrobacteraceae</taxon>
        <taxon>Rhodoplanes</taxon>
    </lineage>
</organism>
<dbReference type="InterPro" id="IPR006143">
    <property type="entry name" value="RND_pump_MFP"/>
</dbReference>
<dbReference type="InterPro" id="IPR058626">
    <property type="entry name" value="MdtA-like_b-barrel"/>
</dbReference>
<keyword evidence="3" id="KW-0175">Coiled coil</keyword>
<evidence type="ECO:0000256" key="1">
    <source>
        <dbReference type="ARBA" id="ARBA00004196"/>
    </source>
</evidence>
<accession>A0A327KT16</accession>
<dbReference type="GO" id="GO:0046677">
    <property type="term" value="P:response to antibiotic"/>
    <property type="evidence" value="ECO:0007669"/>
    <property type="project" value="TreeGrafter"/>
</dbReference>
<comment type="caution">
    <text evidence="9">The sequence shown here is derived from an EMBL/GenBank/DDBJ whole genome shotgun (WGS) entry which is preliminary data.</text>
</comment>
<feature type="domain" description="Multidrug resistance protein MdtA-like beta-barrel" evidence="7">
    <location>
        <begin position="252"/>
        <end position="307"/>
    </location>
</feature>
<evidence type="ECO:0000313" key="9">
    <source>
        <dbReference type="EMBL" id="RAI41437.1"/>
    </source>
</evidence>
<dbReference type="PANTHER" id="PTHR30158:SF10">
    <property type="entry name" value="CATION EFFLUX PUMP"/>
    <property type="match status" value="1"/>
</dbReference>
<gene>
    <name evidence="9" type="ORF">CH338_03070</name>
</gene>
<reference evidence="9 10" key="1">
    <citation type="submission" date="2017-07" db="EMBL/GenBank/DDBJ databases">
        <title>Draft Genome Sequences of Select Purple Nonsulfur Bacteria.</title>
        <authorList>
            <person name="Lasarre B."/>
            <person name="Mckinlay J.B."/>
        </authorList>
    </citation>
    <scope>NUCLEOTIDE SEQUENCE [LARGE SCALE GENOMIC DNA]</scope>
    <source>
        <strain evidence="9 10">DSM 11907</strain>
    </source>
</reference>
<dbReference type="SUPFAM" id="SSF111369">
    <property type="entry name" value="HlyD-like secretion proteins"/>
    <property type="match status" value="1"/>
</dbReference>
<feature type="domain" description="Multidrug resistance protein MdtA-like barrel-sandwich hybrid" evidence="6">
    <location>
        <begin position="72"/>
        <end position="213"/>
    </location>
</feature>
<dbReference type="InterPro" id="IPR058625">
    <property type="entry name" value="MdtA-like_BSH"/>
</dbReference>
<dbReference type="Pfam" id="PF25876">
    <property type="entry name" value="HH_MFP_RND"/>
    <property type="match status" value="1"/>
</dbReference>
<dbReference type="EMBL" id="NPEU01000017">
    <property type="protein sequence ID" value="RAI41437.1"/>
    <property type="molecule type" value="Genomic_DNA"/>
</dbReference>
<protein>
    <submittedName>
        <fullName evidence="9">Efflux transporter periplasmic adaptor subunit</fullName>
    </submittedName>
</protein>
<dbReference type="Gene3D" id="2.40.30.170">
    <property type="match status" value="1"/>
</dbReference>
<evidence type="ECO:0000256" key="4">
    <source>
        <dbReference type="SAM" id="MobiDB-lite"/>
    </source>
</evidence>
<keyword evidence="10" id="KW-1185">Reference proteome</keyword>
<feature type="domain" description="Multidrug resistance protein MdtA-like C-terminal permuted SH3" evidence="8">
    <location>
        <begin position="315"/>
        <end position="375"/>
    </location>
</feature>
<dbReference type="Gene3D" id="2.40.50.100">
    <property type="match status" value="1"/>
</dbReference>
<dbReference type="Gene3D" id="1.10.287.470">
    <property type="entry name" value="Helix hairpin bin"/>
    <property type="match status" value="1"/>
</dbReference>
<feature type="domain" description="Multidrug resistance protein MdtA-like alpha-helical hairpin" evidence="5">
    <location>
        <begin position="113"/>
        <end position="181"/>
    </location>
</feature>
<evidence type="ECO:0000259" key="8">
    <source>
        <dbReference type="Pfam" id="PF25967"/>
    </source>
</evidence>
<feature type="coiled-coil region" evidence="3">
    <location>
        <begin position="112"/>
        <end position="139"/>
    </location>
</feature>